<dbReference type="CDD" id="cd04496">
    <property type="entry name" value="SSB_OBF"/>
    <property type="match status" value="1"/>
</dbReference>
<keyword evidence="1 2" id="KW-0238">DNA-binding</keyword>
<name>A0AB39LDP8_9ACTN</name>
<dbReference type="Gene3D" id="2.40.50.140">
    <property type="entry name" value="Nucleic acid-binding proteins"/>
    <property type="match status" value="1"/>
</dbReference>
<sequence length="184" mass="19304">MAPSVTHVSGTVTGDVEVRFTDSGVAVCRFRLTQTPTQWDAAAQQWRDGTPIRYVCTAWRDLARNATESLTDGVGILVTGRITEIRDNAVYLSVDDLGISLRQRIAYTETSLPSPAAAAPISPTAYVASVAASAAAQPSGAGTGGRSAGQTGSPPAWWEQRRTTGWHQPAARTPADAVSPNVGP</sequence>
<feature type="region of interest" description="Disordered" evidence="3">
    <location>
        <begin position="137"/>
        <end position="184"/>
    </location>
</feature>
<protein>
    <submittedName>
        <fullName evidence="4">Single-stranded DNA-binding protein</fullName>
    </submittedName>
</protein>
<evidence type="ECO:0000313" key="4">
    <source>
        <dbReference type="EMBL" id="XDP92021.1"/>
    </source>
</evidence>
<dbReference type="InterPro" id="IPR012340">
    <property type="entry name" value="NA-bd_OB-fold"/>
</dbReference>
<dbReference type="RefSeq" id="WP_266553162.1">
    <property type="nucleotide sequence ID" value="NZ_CP163429.1"/>
</dbReference>
<dbReference type="SUPFAM" id="SSF50249">
    <property type="entry name" value="Nucleic acid-binding proteins"/>
    <property type="match status" value="1"/>
</dbReference>
<gene>
    <name evidence="4" type="ORF">AB5J57_00125</name>
</gene>
<accession>A0AB39LDP8</accession>
<proteinExistence type="predicted"/>
<dbReference type="GO" id="GO:0003697">
    <property type="term" value="F:single-stranded DNA binding"/>
    <property type="evidence" value="ECO:0007669"/>
    <property type="project" value="InterPro"/>
</dbReference>
<evidence type="ECO:0000256" key="3">
    <source>
        <dbReference type="SAM" id="MobiDB-lite"/>
    </source>
</evidence>
<dbReference type="Pfam" id="PF00436">
    <property type="entry name" value="SSB"/>
    <property type="match status" value="1"/>
</dbReference>
<organism evidence="4">
    <name type="scientific">Streptomyces sp. R02</name>
    <dbReference type="NCBI Taxonomy" id="3238623"/>
    <lineage>
        <taxon>Bacteria</taxon>
        <taxon>Bacillati</taxon>
        <taxon>Actinomycetota</taxon>
        <taxon>Actinomycetes</taxon>
        <taxon>Kitasatosporales</taxon>
        <taxon>Streptomycetaceae</taxon>
        <taxon>Streptomyces</taxon>
    </lineage>
</organism>
<reference evidence="4" key="1">
    <citation type="submission" date="2024-07" db="EMBL/GenBank/DDBJ databases">
        <authorList>
            <person name="Yu S.T."/>
        </authorList>
    </citation>
    <scope>NUCLEOTIDE SEQUENCE</scope>
    <source>
        <strain evidence="4">R02</strain>
    </source>
</reference>
<dbReference type="InterPro" id="IPR000424">
    <property type="entry name" value="Primosome_PriB/ssb"/>
</dbReference>
<dbReference type="EMBL" id="CP163429">
    <property type="protein sequence ID" value="XDP92021.1"/>
    <property type="molecule type" value="Genomic_DNA"/>
</dbReference>
<dbReference type="AlphaFoldDB" id="A0AB39LDP8"/>
<evidence type="ECO:0000256" key="1">
    <source>
        <dbReference type="ARBA" id="ARBA00023125"/>
    </source>
</evidence>
<evidence type="ECO:0000256" key="2">
    <source>
        <dbReference type="PROSITE-ProRule" id="PRU00252"/>
    </source>
</evidence>
<dbReference type="PROSITE" id="PS50935">
    <property type="entry name" value="SSB"/>
    <property type="match status" value="1"/>
</dbReference>